<dbReference type="InterPro" id="IPR013607">
    <property type="entry name" value="Phospholipase_A2-like"/>
</dbReference>
<evidence type="ECO:0000256" key="6">
    <source>
        <dbReference type="SAM" id="MobiDB-lite"/>
    </source>
</evidence>
<evidence type="ECO:0000256" key="5">
    <source>
        <dbReference type="ARBA" id="ARBA00022844"/>
    </source>
</evidence>
<evidence type="ECO:0000313" key="9">
    <source>
        <dbReference type="EMBL" id="APC23165.1"/>
    </source>
</evidence>
<name>A0A1W5PTD5_9VIRU</name>
<evidence type="ECO:0000259" key="8">
    <source>
        <dbReference type="Pfam" id="PF08398"/>
    </source>
</evidence>
<evidence type="ECO:0000256" key="1">
    <source>
        <dbReference type="ARBA" id="ARBA00004328"/>
    </source>
</evidence>
<dbReference type="SUPFAM" id="SSF88645">
    <property type="entry name" value="ssDNA viruses"/>
    <property type="match status" value="1"/>
</dbReference>
<dbReference type="Pfam" id="PF08398">
    <property type="entry name" value="Phospholip_A2_4"/>
    <property type="match status" value="1"/>
</dbReference>
<dbReference type="EMBL" id="KT961659">
    <property type="protein sequence ID" value="APC23165.1"/>
    <property type="molecule type" value="Genomic_DNA"/>
</dbReference>
<feature type="region of interest" description="Disordered" evidence="6">
    <location>
        <begin position="118"/>
        <end position="143"/>
    </location>
</feature>
<keyword evidence="4" id="KW-0167">Capsid protein</keyword>
<evidence type="ECO:0000256" key="4">
    <source>
        <dbReference type="ARBA" id="ARBA00022561"/>
    </source>
</evidence>
<dbReference type="InterPro" id="IPR001403">
    <property type="entry name" value="Parvovirus_coat"/>
</dbReference>
<feature type="domain" description="Phospholipase A2-like" evidence="8">
    <location>
        <begin position="158"/>
        <end position="236"/>
    </location>
</feature>
<comment type="subcellular location">
    <subcellularLocation>
        <location evidence="1">Virion</location>
    </subcellularLocation>
</comment>
<evidence type="ECO:0000259" key="7">
    <source>
        <dbReference type="Pfam" id="PF00740"/>
    </source>
</evidence>
<dbReference type="GO" id="GO:0039615">
    <property type="term" value="C:T=1 icosahedral viral capsid"/>
    <property type="evidence" value="ECO:0007669"/>
    <property type="project" value="UniProtKB-KW"/>
</dbReference>
<accession>A0A1W5PTD5</accession>
<dbReference type="InterPro" id="IPR036952">
    <property type="entry name" value="VP1/VP2"/>
</dbReference>
<feature type="compositionally biased region" description="Polar residues" evidence="6">
    <location>
        <begin position="578"/>
        <end position="589"/>
    </location>
</feature>
<feature type="compositionally biased region" description="Basic and acidic residues" evidence="6">
    <location>
        <begin position="125"/>
        <end position="143"/>
    </location>
</feature>
<feature type="domain" description="Coat protein VP1/VP2 Parvovirus" evidence="7">
    <location>
        <begin position="274"/>
        <end position="784"/>
    </location>
</feature>
<organism evidence="9">
    <name type="scientific">Simian erythroparvovirus 2</name>
    <dbReference type="NCBI Taxonomy" id="1920706"/>
    <lineage>
        <taxon>Viruses</taxon>
        <taxon>Monodnaviria</taxon>
        <taxon>Shotokuvirae</taxon>
        <taxon>Cossaviricota</taxon>
        <taxon>Quintoviricetes</taxon>
        <taxon>Piccovirales</taxon>
        <taxon>Parvoviridae</taxon>
        <taxon>Parvovirinae</taxon>
        <taxon>Erythroparvovirus</taxon>
    </lineage>
</organism>
<dbReference type="GO" id="GO:0005198">
    <property type="term" value="F:structural molecule activity"/>
    <property type="evidence" value="ECO:0007669"/>
    <property type="project" value="InterPro"/>
</dbReference>
<dbReference type="InterPro" id="IPR016184">
    <property type="entry name" value="Capsid/spike_ssDNA_virus"/>
</dbReference>
<evidence type="ECO:0000256" key="3">
    <source>
        <dbReference type="ARBA" id="ARBA00022431"/>
    </source>
</evidence>
<keyword evidence="5" id="KW-0946">Virion</keyword>
<evidence type="ECO:0000256" key="2">
    <source>
        <dbReference type="ARBA" id="ARBA00005398"/>
    </source>
</evidence>
<protein>
    <submittedName>
        <fullName evidence="9">VP1</fullName>
    </submittedName>
</protein>
<feature type="region of interest" description="Disordered" evidence="6">
    <location>
        <begin position="576"/>
        <end position="596"/>
    </location>
</feature>
<reference evidence="9" key="1">
    <citation type="submission" date="2015-10" db="EMBL/GenBank/DDBJ databases">
        <title>The complex fecal virome of captive rhesus macaques during acute and idiopathic chronic diarrhea.</title>
        <authorList>
            <person name="Kapusinszky B."/>
            <person name="Ardeshir A."/>
            <person name="Mulvaney U."/>
            <person name="Deng X."/>
            <person name="Delwart E.L."/>
        </authorList>
    </citation>
    <scope>NUCLEOTIDE SEQUENCE</scope>
    <source>
        <strain evidence="9">Cg5877</strain>
    </source>
</reference>
<comment type="similarity">
    <text evidence="2">Belongs to the parvoviridae capsid protein family.</text>
</comment>
<dbReference type="Gene3D" id="2.170.30.10">
    <property type="entry name" value="Parvovirus coat protein VP1/VP2"/>
    <property type="match status" value="1"/>
</dbReference>
<sequence length="819" mass="90102">MSEPAAKKQKVWWNEENAYTDAWVSEFKDIVKDAISLIGEEAEGPVLALKFLQSHLKLDLKYGVDALTSSDALKFLTDNALSVNAINKDSEGKSTLGTYLQTHLENYKNSPDRYTLDLSHGPLPDFRETQSEHESSNEPRADNAVLTEKDLHEGGGLSLVLPFSNYIGPGNQLQAGNPQSVVDAAARIHDFRYSELIKLGINPYTHWSVADDELLHNIKNESGFQAQVVRDFFTLKGLFTSTAHFKGELPAVPQYSPSENYPNMASVTSTEGTTGAGGGGSNPVHGVWREGAVFTDSSVTCTFSRVFVVPYTAEHAYRVFSPPAENCHKAATGESNVCAISPVMGYATPWHYIDVNCAALYFSPLEFQRLLENYGSIKPSSMSVTLSEVCIKDVTDKPGGGVQVTDSTTGRLCFLVDDEYQFPYVLGQGQDTLAPELPIWTYLLPQYAYLTVGEVNTKGLTSSTRKQPSEESAFYVLEHANCLLLGTGSSISTSYTFPPLTAESLEGASQHFYEMYNPLYSSRLAVPSALGGQPKVRFVQPTDHAIQPQNFMPGPLVNTVTTADGDSSNTGAAKALTGMSTGSSQNTRISFRPGPRSQPYHYYDEINQKYVNGIDSISYGVTTFGNPAKPTEASQAVGRYPNDKEQNKQLQGLNIKTFYSNKGDQKYTEEINRPLMVGAIWNRRAFHYETQLWTKLPNLDEGFKTEFSALGGWALPKPPPMIFLKMQPAPGPEGFASITNSTLAQYATGVLTVTLTFALGPRKHTGRWNPQPACIPPHAAGHLPYILYDPEVTKNSQNHRHGYEKPEECWSAKKRVHPL</sequence>
<dbReference type="Pfam" id="PF00740">
    <property type="entry name" value="VP1_2"/>
    <property type="match status" value="1"/>
</dbReference>
<keyword evidence="3" id="KW-1140">T=1 icosahedral capsid protein</keyword>
<proteinExistence type="inferred from homology"/>